<protein>
    <recommendedName>
        <fullName evidence="2">F-box domain-containing protein</fullName>
    </recommendedName>
</protein>
<sequence>MANFQSNMATNPERPSSHDPSSYHVVSPDLAAALESHIFDAACSLIAARTSNVSTGDIASCVLNIAGSAVARAVRISNARLKVNLLPAELLSYVFGHLSLFGRIKASHVCFHWRTVALDTPHLWTIINIDSRIHGSLFNATLSRSKAAPLSVSYRPARHGGAYSNYARQMLDMCIGGHAARIRALDLDDIQNDVLYALGCEFPLLESLRIFMSPAPPSVSRPSPWGMILRAPRLKELAVFPSLGLVNAFGDLEQMIRSCPDLRRLYVDSSFLRPYPALSTSIASILPHLEDVRLIGTVDMILASLPALKTCPRVTVDALKAVDYGGADPIANGSLFRPSHIPTFAAVPALLLGMGPIEELHFVGARHSALLPLANEREHLLFRSSLYTRGLRSVVSDVDFELVRDCLDAVVTFAFNAVYWQDIMSRVPRLPAVRTFVYVLPHAGAVSHSSIASVEWDLPTLECLVIGTDKLAVPKVALFSFGSQAEDYDYEQDQLETLIRGACAGLRATFSHALNRLVLVNIGIRGMTDDRDVERALSSLATQVEVRRNRNWDGISV</sequence>
<evidence type="ECO:0000256" key="1">
    <source>
        <dbReference type="SAM" id="MobiDB-lite"/>
    </source>
</evidence>
<evidence type="ECO:0000313" key="3">
    <source>
        <dbReference type="EMBL" id="KZV97333.1"/>
    </source>
</evidence>
<dbReference type="AlphaFoldDB" id="A0A165L4G9"/>
<dbReference type="InterPro" id="IPR032675">
    <property type="entry name" value="LRR_dom_sf"/>
</dbReference>
<evidence type="ECO:0000259" key="2">
    <source>
        <dbReference type="PROSITE" id="PS50181"/>
    </source>
</evidence>
<accession>A0A165L4G9</accession>
<dbReference type="SUPFAM" id="SSF81383">
    <property type="entry name" value="F-box domain"/>
    <property type="match status" value="1"/>
</dbReference>
<proteinExistence type="predicted"/>
<dbReference type="EMBL" id="KV425931">
    <property type="protein sequence ID" value="KZV97333.1"/>
    <property type="molecule type" value="Genomic_DNA"/>
</dbReference>
<feature type="domain" description="F-box" evidence="2">
    <location>
        <begin position="80"/>
        <end position="127"/>
    </location>
</feature>
<evidence type="ECO:0000313" key="4">
    <source>
        <dbReference type="Proteomes" id="UP000077266"/>
    </source>
</evidence>
<name>A0A165L4G9_EXIGL</name>
<dbReference type="Gene3D" id="3.80.10.10">
    <property type="entry name" value="Ribonuclease Inhibitor"/>
    <property type="match status" value="1"/>
</dbReference>
<dbReference type="InterPro" id="IPR036047">
    <property type="entry name" value="F-box-like_dom_sf"/>
</dbReference>
<feature type="region of interest" description="Disordered" evidence="1">
    <location>
        <begin position="1"/>
        <end position="23"/>
    </location>
</feature>
<dbReference type="OrthoDB" id="2800666at2759"/>
<dbReference type="Pfam" id="PF12937">
    <property type="entry name" value="F-box-like"/>
    <property type="match status" value="1"/>
</dbReference>
<dbReference type="InterPro" id="IPR001810">
    <property type="entry name" value="F-box_dom"/>
</dbReference>
<keyword evidence="4" id="KW-1185">Reference proteome</keyword>
<organism evidence="3 4">
    <name type="scientific">Exidia glandulosa HHB12029</name>
    <dbReference type="NCBI Taxonomy" id="1314781"/>
    <lineage>
        <taxon>Eukaryota</taxon>
        <taxon>Fungi</taxon>
        <taxon>Dikarya</taxon>
        <taxon>Basidiomycota</taxon>
        <taxon>Agaricomycotina</taxon>
        <taxon>Agaricomycetes</taxon>
        <taxon>Auriculariales</taxon>
        <taxon>Exidiaceae</taxon>
        <taxon>Exidia</taxon>
    </lineage>
</organism>
<dbReference type="PROSITE" id="PS50181">
    <property type="entry name" value="FBOX"/>
    <property type="match status" value="1"/>
</dbReference>
<feature type="compositionally biased region" description="Polar residues" evidence="1">
    <location>
        <begin position="1"/>
        <end position="20"/>
    </location>
</feature>
<gene>
    <name evidence="3" type="ORF">EXIGLDRAFT_764462</name>
</gene>
<dbReference type="InParanoid" id="A0A165L4G9"/>
<reference evidence="3 4" key="1">
    <citation type="journal article" date="2016" name="Mol. Biol. Evol.">
        <title>Comparative Genomics of Early-Diverging Mushroom-Forming Fungi Provides Insights into the Origins of Lignocellulose Decay Capabilities.</title>
        <authorList>
            <person name="Nagy L.G."/>
            <person name="Riley R."/>
            <person name="Tritt A."/>
            <person name="Adam C."/>
            <person name="Daum C."/>
            <person name="Floudas D."/>
            <person name="Sun H."/>
            <person name="Yadav J.S."/>
            <person name="Pangilinan J."/>
            <person name="Larsson K.H."/>
            <person name="Matsuura K."/>
            <person name="Barry K."/>
            <person name="Labutti K."/>
            <person name="Kuo R."/>
            <person name="Ohm R.A."/>
            <person name="Bhattacharya S.S."/>
            <person name="Shirouzu T."/>
            <person name="Yoshinaga Y."/>
            <person name="Martin F.M."/>
            <person name="Grigoriev I.V."/>
            <person name="Hibbett D.S."/>
        </authorList>
    </citation>
    <scope>NUCLEOTIDE SEQUENCE [LARGE SCALE GENOMIC DNA]</scope>
    <source>
        <strain evidence="3 4">HHB12029</strain>
    </source>
</reference>
<dbReference type="Proteomes" id="UP000077266">
    <property type="component" value="Unassembled WGS sequence"/>
</dbReference>